<accession>B0WJC2</accession>
<proteinExistence type="predicted"/>
<protein>
    <recommendedName>
        <fullName evidence="5">ZAD domain-containing protein</fullName>
    </recommendedName>
</protein>
<gene>
    <name evidence="3" type="primary">6039149</name>
    <name evidence="2" type="ORF">CpipJ_CPIJ007270</name>
</gene>
<dbReference type="VEuPathDB" id="VectorBase:CPIJ007270"/>
<dbReference type="Proteomes" id="UP000002320">
    <property type="component" value="Unassembled WGS sequence"/>
</dbReference>
<dbReference type="OrthoDB" id="7312725at2759"/>
<feature type="region of interest" description="Disordered" evidence="1">
    <location>
        <begin position="1"/>
        <end position="20"/>
    </location>
</feature>
<keyword evidence="4" id="KW-1185">Reference proteome</keyword>
<reference evidence="3" key="2">
    <citation type="submission" date="2020-05" db="UniProtKB">
        <authorList>
            <consortium name="EnsemblMetazoa"/>
        </authorList>
    </citation>
    <scope>IDENTIFICATION</scope>
    <source>
        <strain evidence="3">JHB</strain>
    </source>
</reference>
<dbReference type="EnsemblMetazoa" id="CPIJ007270-RA">
    <property type="protein sequence ID" value="CPIJ007270-PA"/>
    <property type="gene ID" value="CPIJ007270"/>
</dbReference>
<sequence length="196" mass="21147">MTKPSADLRSDPEIPDARPHCNSYVENGLEDKEDEDVCQFCLKADGGAAFVELFPGGSGSVADCLGVEINSWDMVTKICGDCVGGVKELAEFRAEFSPTAVPVMLEDVTDSSDSYSIGSENGEGGEGFESDSSERRMEFKRRCFCTCANAFRTSLALSPMNICTSCGSASFRKVDFVCATQVPAESVQHSLRRMNS</sequence>
<reference evidence="2" key="1">
    <citation type="submission" date="2007-03" db="EMBL/GenBank/DDBJ databases">
        <title>Annotation of Culex pipiens quinquefasciatus.</title>
        <authorList>
            <consortium name="The Broad Institute Genome Sequencing Platform"/>
            <person name="Atkinson P.W."/>
            <person name="Hemingway J."/>
            <person name="Christensen B.M."/>
            <person name="Higgs S."/>
            <person name="Kodira C."/>
            <person name="Hannick L."/>
            <person name="Megy K."/>
            <person name="O'Leary S."/>
            <person name="Pearson M."/>
            <person name="Haas B.J."/>
            <person name="Mauceli E."/>
            <person name="Wortman J.R."/>
            <person name="Lee N.H."/>
            <person name="Guigo R."/>
            <person name="Stanke M."/>
            <person name="Alvarado L."/>
            <person name="Amedeo P."/>
            <person name="Antoine C.H."/>
            <person name="Arensburger P."/>
            <person name="Bidwell S.L."/>
            <person name="Crawford M."/>
            <person name="Camaro F."/>
            <person name="Devon K."/>
            <person name="Engels R."/>
            <person name="Hammond M."/>
            <person name="Howarth C."/>
            <person name="Koehrsen M."/>
            <person name="Lawson D."/>
            <person name="Montgomery P."/>
            <person name="Nene V."/>
            <person name="Nusbaum C."/>
            <person name="Puiu D."/>
            <person name="Romero-Severson J."/>
            <person name="Severson D.W."/>
            <person name="Shumway M."/>
            <person name="Sisk P."/>
            <person name="Stolte C."/>
            <person name="Zeng Q."/>
            <person name="Eisenstadt E."/>
            <person name="Fraser-Liggett C."/>
            <person name="Strausberg R."/>
            <person name="Galagan J."/>
            <person name="Birren B."/>
            <person name="Collins F.H."/>
        </authorList>
    </citation>
    <scope>NUCLEOTIDE SEQUENCE [LARGE SCALE GENOMIC DNA]</scope>
    <source>
        <strain evidence="2">JHB</strain>
    </source>
</reference>
<evidence type="ECO:0000313" key="3">
    <source>
        <dbReference type="EnsemblMetazoa" id="CPIJ007270-PA"/>
    </source>
</evidence>
<name>B0WJC2_CULQU</name>
<feature type="compositionally biased region" description="Basic and acidic residues" evidence="1">
    <location>
        <begin position="1"/>
        <end position="19"/>
    </location>
</feature>
<organism>
    <name type="scientific">Culex quinquefasciatus</name>
    <name type="common">Southern house mosquito</name>
    <name type="synonym">Culex pungens</name>
    <dbReference type="NCBI Taxonomy" id="7176"/>
    <lineage>
        <taxon>Eukaryota</taxon>
        <taxon>Metazoa</taxon>
        <taxon>Ecdysozoa</taxon>
        <taxon>Arthropoda</taxon>
        <taxon>Hexapoda</taxon>
        <taxon>Insecta</taxon>
        <taxon>Pterygota</taxon>
        <taxon>Neoptera</taxon>
        <taxon>Endopterygota</taxon>
        <taxon>Diptera</taxon>
        <taxon>Nematocera</taxon>
        <taxon>Culicoidea</taxon>
        <taxon>Culicidae</taxon>
        <taxon>Culicinae</taxon>
        <taxon>Culicini</taxon>
        <taxon>Culex</taxon>
        <taxon>Culex</taxon>
    </lineage>
</organism>
<dbReference type="InParanoid" id="B0WJC2"/>
<dbReference type="KEGG" id="cqu:CpipJ_CPIJ007270"/>
<feature type="region of interest" description="Disordered" evidence="1">
    <location>
        <begin position="111"/>
        <end position="131"/>
    </location>
</feature>
<evidence type="ECO:0000313" key="4">
    <source>
        <dbReference type="Proteomes" id="UP000002320"/>
    </source>
</evidence>
<dbReference type="AlphaFoldDB" id="B0WJC2"/>
<evidence type="ECO:0000313" key="2">
    <source>
        <dbReference type="EMBL" id="EDS29057.1"/>
    </source>
</evidence>
<dbReference type="VEuPathDB" id="VectorBase:CQUJHB011267"/>
<evidence type="ECO:0000256" key="1">
    <source>
        <dbReference type="SAM" id="MobiDB-lite"/>
    </source>
</evidence>
<evidence type="ECO:0008006" key="5">
    <source>
        <dbReference type="Google" id="ProtNLM"/>
    </source>
</evidence>
<dbReference type="HOGENOM" id="CLU_1391488_0_0_1"/>
<dbReference type="EMBL" id="DS231958">
    <property type="protein sequence ID" value="EDS29057.1"/>
    <property type="molecule type" value="Genomic_DNA"/>
</dbReference>